<evidence type="ECO:0000256" key="8">
    <source>
        <dbReference type="ARBA" id="ARBA00048679"/>
    </source>
</evidence>
<feature type="domain" description="PASTA" evidence="12">
    <location>
        <begin position="494"/>
        <end position="561"/>
    </location>
</feature>
<dbReference type="NCBIfam" id="NF033483">
    <property type="entry name" value="PknB_PASTA_kin"/>
    <property type="match status" value="1"/>
</dbReference>
<keyword evidence="6 9" id="KW-0067">ATP-binding</keyword>
<feature type="transmembrane region" description="Helical" evidence="10">
    <location>
        <begin position="334"/>
        <end position="357"/>
    </location>
</feature>
<dbReference type="PROSITE" id="PS00108">
    <property type="entry name" value="PROTEIN_KINASE_ST"/>
    <property type="match status" value="1"/>
</dbReference>
<dbReference type="PANTHER" id="PTHR43289:SF34">
    <property type="entry name" value="SERINE_THREONINE-PROTEIN KINASE YBDM-RELATED"/>
    <property type="match status" value="1"/>
</dbReference>
<evidence type="ECO:0000256" key="7">
    <source>
        <dbReference type="ARBA" id="ARBA00047899"/>
    </source>
</evidence>
<keyword evidence="10" id="KW-0472">Membrane</keyword>
<feature type="domain" description="PASTA" evidence="12">
    <location>
        <begin position="426"/>
        <end position="493"/>
    </location>
</feature>
<keyword evidence="10" id="KW-0812">Transmembrane</keyword>
<evidence type="ECO:0000256" key="1">
    <source>
        <dbReference type="ARBA" id="ARBA00012513"/>
    </source>
</evidence>
<proteinExistence type="predicted"/>
<keyword evidence="10" id="KW-1133">Transmembrane helix</keyword>
<comment type="catalytic activity">
    <reaction evidence="8">
        <text>L-seryl-[protein] + ATP = O-phospho-L-seryl-[protein] + ADP + H(+)</text>
        <dbReference type="Rhea" id="RHEA:17989"/>
        <dbReference type="Rhea" id="RHEA-COMP:9863"/>
        <dbReference type="Rhea" id="RHEA-COMP:11604"/>
        <dbReference type="ChEBI" id="CHEBI:15378"/>
        <dbReference type="ChEBI" id="CHEBI:29999"/>
        <dbReference type="ChEBI" id="CHEBI:30616"/>
        <dbReference type="ChEBI" id="CHEBI:83421"/>
        <dbReference type="ChEBI" id="CHEBI:456216"/>
        <dbReference type="EC" id="2.7.11.1"/>
    </reaction>
</comment>
<keyword evidence="14" id="KW-1185">Reference proteome</keyword>
<dbReference type="EMBL" id="JBHSEC010000002">
    <property type="protein sequence ID" value="MFC4409261.1"/>
    <property type="molecule type" value="Genomic_DNA"/>
</dbReference>
<evidence type="ECO:0000313" key="13">
    <source>
        <dbReference type="EMBL" id="MFC4409261.1"/>
    </source>
</evidence>
<dbReference type="Pfam" id="PF00069">
    <property type="entry name" value="Pkinase"/>
    <property type="match status" value="1"/>
</dbReference>
<dbReference type="Gene3D" id="3.30.10.20">
    <property type="match status" value="3"/>
</dbReference>
<dbReference type="SMART" id="SM00740">
    <property type="entry name" value="PASTA"/>
    <property type="match status" value="3"/>
</dbReference>
<evidence type="ECO:0000256" key="3">
    <source>
        <dbReference type="ARBA" id="ARBA00022679"/>
    </source>
</evidence>
<dbReference type="Gene3D" id="1.10.510.10">
    <property type="entry name" value="Transferase(Phosphotransferase) domain 1"/>
    <property type="match status" value="1"/>
</dbReference>
<evidence type="ECO:0000256" key="10">
    <source>
        <dbReference type="SAM" id="Phobius"/>
    </source>
</evidence>
<dbReference type="SUPFAM" id="SSF56112">
    <property type="entry name" value="Protein kinase-like (PK-like)"/>
    <property type="match status" value="1"/>
</dbReference>
<dbReference type="CDD" id="cd14014">
    <property type="entry name" value="STKc_PknB_like"/>
    <property type="match status" value="1"/>
</dbReference>
<dbReference type="PROSITE" id="PS51178">
    <property type="entry name" value="PASTA"/>
    <property type="match status" value="3"/>
</dbReference>
<dbReference type="InterPro" id="IPR000719">
    <property type="entry name" value="Prot_kinase_dom"/>
</dbReference>
<feature type="binding site" evidence="9">
    <location>
        <position position="40"/>
    </location>
    <ligand>
        <name>ATP</name>
        <dbReference type="ChEBI" id="CHEBI:30616"/>
    </ligand>
</feature>
<sequence length="650" mass="72731">MLIGKRISGRYKVLEMIGGGGMSNVYLAHDMILDRDVAIKVLRYDFADEQELHRRFQREALSATSLAHPNIVSIYDVGEEENLHYIVMEYVKGQTLKQYIMERAPISPERSVAIMKQLTSAIAHAHQNQIIHRDIKPQNILLDEQGMAKVTDFGIAMALSATSFTQTNSVLGTVHYLSPEQARGGTATKKSDIYALGIVLYELLTGELPFSGESAVSIALKHLQTETPSVREKNPSIPQSLENIVLKATAKDPLHRYRSADDMLDDLNTVLLPERRNEPKFLIPADDEFATKAIPVIKEPVDFGQIQETKKIDPVVKNEPVPEPVKKKRKKWPWIVGIIFALLLTGVVTVIAFPGLFGPQKIEVPDVSGLEIEEAKETLTAAGFTIGDKTEQPSDEIEENYIIRTVPEAGKMRDEGTEISLYVSTGKETITLEDYRGKDISQITTLLDSLNFANIRTEKRYSDQPVDTIIDQNPRGGSEVVPEDTEITFTVSLGKETRPLIDLIGLTESKVEEYAKTFGYSIIKVDEKNSDTIPAGQVMDQKPKAGTEIEVGSTVEVVISKGPVEEPIKFYSKEITIPYEPEQEGVAQHVLISINDNKNRDVEPVEELMITEDTKYTIKMEIAPGQDAYYRIVRDEKIIEEKVISYEELE</sequence>
<dbReference type="InterPro" id="IPR011009">
    <property type="entry name" value="Kinase-like_dom_sf"/>
</dbReference>
<evidence type="ECO:0000259" key="12">
    <source>
        <dbReference type="PROSITE" id="PS51178"/>
    </source>
</evidence>
<evidence type="ECO:0000256" key="9">
    <source>
        <dbReference type="PROSITE-ProRule" id="PRU10141"/>
    </source>
</evidence>
<dbReference type="InterPro" id="IPR017441">
    <property type="entry name" value="Protein_kinase_ATP_BS"/>
</dbReference>
<dbReference type="RefSeq" id="WP_378151822.1">
    <property type="nucleotide sequence ID" value="NZ_JBHSEC010000002.1"/>
</dbReference>
<dbReference type="PROSITE" id="PS00107">
    <property type="entry name" value="PROTEIN_KINASE_ATP"/>
    <property type="match status" value="1"/>
</dbReference>
<dbReference type="Proteomes" id="UP001595817">
    <property type="component" value="Unassembled WGS sequence"/>
</dbReference>
<dbReference type="Gene3D" id="2.60.40.2560">
    <property type="match status" value="1"/>
</dbReference>
<dbReference type="PANTHER" id="PTHR43289">
    <property type="entry name" value="MITOGEN-ACTIVATED PROTEIN KINASE KINASE KINASE 20-RELATED"/>
    <property type="match status" value="1"/>
</dbReference>
<evidence type="ECO:0000256" key="5">
    <source>
        <dbReference type="ARBA" id="ARBA00022777"/>
    </source>
</evidence>
<name>A0ABV8X016_9LACT</name>
<evidence type="ECO:0000256" key="4">
    <source>
        <dbReference type="ARBA" id="ARBA00022741"/>
    </source>
</evidence>
<dbReference type="Pfam" id="PF03793">
    <property type="entry name" value="PASTA"/>
    <property type="match status" value="3"/>
</dbReference>
<keyword evidence="5 13" id="KW-0418">Kinase</keyword>
<dbReference type="GO" id="GO:0016301">
    <property type="term" value="F:kinase activity"/>
    <property type="evidence" value="ECO:0007669"/>
    <property type="project" value="UniProtKB-KW"/>
</dbReference>
<keyword evidence="4 9" id="KW-0547">Nucleotide-binding</keyword>
<evidence type="ECO:0000256" key="2">
    <source>
        <dbReference type="ARBA" id="ARBA00022527"/>
    </source>
</evidence>
<dbReference type="Pfam" id="PF21160">
    <property type="entry name" value="PrkC-like_PASTA-like"/>
    <property type="match status" value="1"/>
</dbReference>
<dbReference type="Gene3D" id="3.30.200.20">
    <property type="entry name" value="Phosphorylase Kinase, domain 1"/>
    <property type="match status" value="1"/>
</dbReference>
<keyword evidence="2" id="KW-0723">Serine/threonine-protein kinase</keyword>
<dbReference type="InterPro" id="IPR008271">
    <property type="entry name" value="Ser/Thr_kinase_AS"/>
</dbReference>
<dbReference type="SMART" id="SM00220">
    <property type="entry name" value="S_TKc"/>
    <property type="match status" value="1"/>
</dbReference>
<dbReference type="PROSITE" id="PS50011">
    <property type="entry name" value="PROTEIN_KINASE_DOM"/>
    <property type="match status" value="1"/>
</dbReference>
<evidence type="ECO:0000259" key="11">
    <source>
        <dbReference type="PROSITE" id="PS50011"/>
    </source>
</evidence>
<gene>
    <name evidence="13" type="primary">pknB</name>
    <name evidence="13" type="ORF">ACFOZY_02295</name>
</gene>
<keyword evidence="3" id="KW-0808">Transferase</keyword>
<dbReference type="EC" id="2.7.11.1" evidence="1"/>
<feature type="domain" description="Protein kinase" evidence="11">
    <location>
        <begin position="11"/>
        <end position="271"/>
    </location>
</feature>
<feature type="domain" description="PASTA" evidence="12">
    <location>
        <begin position="358"/>
        <end position="425"/>
    </location>
</feature>
<evidence type="ECO:0000313" key="14">
    <source>
        <dbReference type="Proteomes" id="UP001595817"/>
    </source>
</evidence>
<comment type="catalytic activity">
    <reaction evidence="7">
        <text>L-threonyl-[protein] + ATP = O-phospho-L-threonyl-[protein] + ADP + H(+)</text>
        <dbReference type="Rhea" id="RHEA:46608"/>
        <dbReference type="Rhea" id="RHEA-COMP:11060"/>
        <dbReference type="Rhea" id="RHEA-COMP:11605"/>
        <dbReference type="ChEBI" id="CHEBI:15378"/>
        <dbReference type="ChEBI" id="CHEBI:30013"/>
        <dbReference type="ChEBI" id="CHEBI:30616"/>
        <dbReference type="ChEBI" id="CHEBI:61977"/>
        <dbReference type="ChEBI" id="CHEBI:456216"/>
        <dbReference type="EC" id="2.7.11.1"/>
    </reaction>
</comment>
<dbReference type="InterPro" id="IPR005543">
    <property type="entry name" value="PASTA_dom"/>
</dbReference>
<organism evidence="13 14">
    <name type="scientific">Chungangia koreensis</name>
    <dbReference type="NCBI Taxonomy" id="752657"/>
    <lineage>
        <taxon>Bacteria</taxon>
        <taxon>Bacillati</taxon>
        <taxon>Bacillota</taxon>
        <taxon>Bacilli</taxon>
        <taxon>Lactobacillales</taxon>
        <taxon>Chungangia</taxon>
    </lineage>
</organism>
<accession>A0ABV8X016</accession>
<evidence type="ECO:0000256" key="6">
    <source>
        <dbReference type="ARBA" id="ARBA00022840"/>
    </source>
</evidence>
<dbReference type="CDD" id="cd06577">
    <property type="entry name" value="PASTA_pknB"/>
    <property type="match status" value="3"/>
</dbReference>
<comment type="caution">
    <text evidence="13">The sequence shown here is derived from an EMBL/GenBank/DDBJ whole genome shotgun (WGS) entry which is preliminary data.</text>
</comment>
<protein>
    <recommendedName>
        <fullName evidence="1">non-specific serine/threonine protein kinase</fullName>
        <ecNumber evidence="1">2.7.11.1</ecNumber>
    </recommendedName>
</protein>
<reference evidence="14" key="1">
    <citation type="journal article" date="2019" name="Int. J. Syst. Evol. Microbiol.">
        <title>The Global Catalogue of Microorganisms (GCM) 10K type strain sequencing project: providing services to taxonomists for standard genome sequencing and annotation.</title>
        <authorList>
            <consortium name="The Broad Institute Genomics Platform"/>
            <consortium name="The Broad Institute Genome Sequencing Center for Infectious Disease"/>
            <person name="Wu L."/>
            <person name="Ma J."/>
        </authorList>
    </citation>
    <scope>NUCLEOTIDE SEQUENCE [LARGE SCALE GENOMIC DNA]</scope>
    <source>
        <strain evidence="14">CCUG 59778</strain>
    </source>
</reference>